<accession>A0A550CIS6</accession>
<gene>
    <name evidence="2" type="ORF">BD626DRAFT_400459</name>
</gene>
<feature type="compositionally biased region" description="Basic and acidic residues" evidence="1">
    <location>
        <begin position="90"/>
        <end position="104"/>
    </location>
</feature>
<feature type="region of interest" description="Disordered" evidence="1">
    <location>
        <begin position="75"/>
        <end position="104"/>
    </location>
</feature>
<dbReference type="EMBL" id="VDMD01000006">
    <property type="protein sequence ID" value="TRM64720.1"/>
    <property type="molecule type" value="Genomic_DNA"/>
</dbReference>
<protein>
    <submittedName>
        <fullName evidence="2">Uncharacterized protein</fullName>
    </submittedName>
</protein>
<proteinExistence type="predicted"/>
<organism evidence="2 3">
    <name type="scientific">Schizophyllum amplum</name>
    <dbReference type="NCBI Taxonomy" id="97359"/>
    <lineage>
        <taxon>Eukaryota</taxon>
        <taxon>Fungi</taxon>
        <taxon>Dikarya</taxon>
        <taxon>Basidiomycota</taxon>
        <taxon>Agaricomycotina</taxon>
        <taxon>Agaricomycetes</taxon>
        <taxon>Agaricomycetidae</taxon>
        <taxon>Agaricales</taxon>
        <taxon>Schizophyllaceae</taxon>
        <taxon>Schizophyllum</taxon>
    </lineage>
</organism>
<feature type="compositionally biased region" description="Polar residues" evidence="1">
    <location>
        <begin position="1"/>
        <end position="19"/>
    </location>
</feature>
<reference evidence="2 3" key="1">
    <citation type="journal article" date="2019" name="New Phytol.">
        <title>Comparative genomics reveals unique wood-decay strategies and fruiting body development in the Schizophyllaceae.</title>
        <authorList>
            <person name="Almasi E."/>
            <person name="Sahu N."/>
            <person name="Krizsan K."/>
            <person name="Balint B."/>
            <person name="Kovacs G.M."/>
            <person name="Kiss B."/>
            <person name="Cseklye J."/>
            <person name="Drula E."/>
            <person name="Henrissat B."/>
            <person name="Nagy I."/>
            <person name="Chovatia M."/>
            <person name="Adam C."/>
            <person name="LaButti K."/>
            <person name="Lipzen A."/>
            <person name="Riley R."/>
            <person name="Grigoriev I.V."/>
            <person name="Nagy L.G."/>
        </authorList>
    </citation>
    <scope>NUCLEOTIDE SEQUENCE [LARGE SCALE GENOMIC DNA]</scope>
    <source>
        <strain evidence="2 3">NL-1724</strain>
    </source>
</reference>
<comment type="caution">
    <text evidence="2">The sequence shown here is derived from an EMBL/GenBank/DDBJ whole genome shotgun (WGS) entry which is preliminary data.</text>
</comment>
<dbReference type="OrthoDB" id="2999345at2759"/>
<keyword evidence="3" id="KW-1185">Reference proteome</keyword>
<dbReference type="AlphaFoldDB" id="A0A550CIS6"/>
<dbReference type="Proteomes" id="UP000320762">
    <property type="component" value="Unassembled WGS sequence"/>
</dbReference>
<evidence type="ECO:0000313" key="3">
    <source>
        <dbReference type="Proteomes" id="UP000320762"/>
    </source>
</evidence>
<feature type="compositionally biased region" description="Acidic residues" evidence="1">
    <location>
        <begin position="75"/>
        <end position="89"/>
    </location>
</feature>
<evidence type="ECO:0000256" key="1">
    <source>
        <dbReference type="SAM" id="MobiDB-lite"/>
    </source>
</evidence>
<sequence>MPASATSSKTRIDSPTLSDQDLVLPSLPELMDKGALENGDMAKLTLRSLDCMSTFYHQQLLWSYETRLELEGELPEEESAWAEDAEEQDEHVGARRRDRDDTRSRMHAMLSQQNVRRLRQRRAFKMKLECIISPHSAAETALARQTRRRQCKRSREYANMLRTLELLAEMRMDSTQRLQYLVRRVNGADLGPLRRS</sequence>
<feature type="region of interest" description="Disordered" evidence="1">
    <location>
        <begin position="1"/>
        <end position="20"/>
    </location>
</feature>
<evidence type="ECO:0000313" key="2">
    <source>
        <dbReference type="EMBL" id="TRM64720.1"/>
    </source>
</evidence>
<name>A0A550CIS6_9AGAR</name>